<dbReference type="EMBL" id="WKMY01000002">
    <property type="protein sequence ID" value="MRY92589.1"/>
    <property type="molecule type" value="Genomic_DNA"/>
</dbReference>
<dbReference type="PANTHER" id="PTHR43404:SF1">
    <property type="entry name" value="MNN4P"/>
    <property type="match status" value="1"/>
</dbReference>
<proteinExistence type="predicted"/>
<protein>
    <submittedName>
        <fullName evidence="2">Lysis protein</fullName>
    </submittedName>
</protein>
<sequence>MASIKLSDGRVFKYKVYPLYLGIKKIDREKAKENLLLLKKITDKAGLKFALAFGTALGAIREHNFIEHDEDIDLWVHYSDRDLLLSLLFELRENGFEVARWDRRGCLSIIRNKEYIDLAIYYPDDRAEAIMSCCGDPMPRKYIEHWVKIPFLGDKFYIARDWEEMMEFRYGKDWRIPVAYTNYKVSFVQKKIAKLKEYVKNHLPSFAYNIIYNHLDKKCLDRYYYRLDRYNKLKNRGDVSHM</sequence>
<dbReference type="InterPro" id="IPR007074">
    <property type="entry name" value="LicD/FKTN/FKRP_NTP_transf"/>
</dbReference>
<evidence type="ECO:0000313" key="2">
    <source>
        <dbReference type="EMBL" id="MRY92589.1"/>
    </source>
</evidence>
<dbReference type="AlphaFoldDB" id="A0A7K0GSC8"/>
<gene>
    <name evidence="2" type="ORF">GKD67_04930</name>
</gene>
<evidence type="ECO:0000313" key="3">
    <source>
        <dbReference type="Proteomes" id="UP000461276"/>
    </source>
</evidence>
<evidence type="ECO:0000259" key="1">
    <source>
        <dbReference type="Pfam" id="PF04991"/>
    </source>
</evidence>
<comment type="caution">
    <text evidence="2">The sequence shown here is derived from an EMBL/GenBank/DDBJ whole genome shotgun (WGS) entry which is preliminary data.</text>
</comment>
<dbReference type="Pfam" id="PF04991">
    <property type="entry name" value="LicD"/>
    <property type="match status" value="1"/>
</dbReference>
<accession>A0A7K0GSC8</accession>
<dbReference type="InterPro" id="IPR052942">
    <property type="entry name" value="LPS_cholinephosphotransferase"/>
</dbReference>
<dbReference type="Proteomes" id="UP000461276">
    <property type="component" value="Unassembled WGS sequence"/>
</dbReference>
<dbReference type="GO" id="GO:0009100">
    <property type="term" value="P:glycoprotein metabolic process"/>
    <property type="evidence" value="ECO:0007669"/>
    <property type="project" value="UniProtKB-ARBA"/>
</dbReference>
<feature type="domain" description="LicD/FKTN/FKRP nucleotidyltransferase" evidence="1">
    <location>
        <begin position="43"/>
        <end position="90"/>
    </location>
</feature>
<dbReference type="PANTHER" id="PTHR43404">
    <property type="entry name" value="LIPOPOLYSACCHARIDE CHOLINEPHOSPHOTRANSFERASE LICD"/>
    <property type="match status" value="1"/>
</dbReference>
<organism evidence="2 3">
    <name type="scientific">Parabacteroides distasonis</name>
    <dbReference type="NCBI Taxonomy" id="823"/>
    <lineage>
        <taxon>Bacteria</taxon>
        <taxon>Pseudomonadati</taxon>
        <taxon>Bacteroidota</taxon>
        <taxon>Bacteroidia</taxon>
        <taxon>Bacteroidales</taxon>
        <taxon>Tannerellaceae</taxon>
        <taxon>Parabacteroides</taxon>
    </lineage>
</organism>
<dbReference type="RefSeq" id="WP_154394932.1">
    <property type="nucleotide sequence ID" value="NZ_CP103079.1"/>
</dbReference>
<reference evidence="2 3" key="1">
    <citation type="journal article" date="2019" name="Nat. Med.">
        <title>A library of human gut bacterial isolates paired with longitudinal multiomics data enables mechanistic microbiome research.</title>
        <authorList>
            <person name="Poyet M."/>
            <person name="Groussin M."/>
            <person name="Gibbons S.M."/>
            <person name="Avila-Pacheco J."/>
            <person name="Jiang X."/>
            <person name="Kearney S.M."/>
            <person name="Perrotta A.R."/>
            <person name="Berdy B."/>
            <person name="Zhao S."/>
            <person name="Lieberman T.D."/>
            <person name="Swanson P.K."/>
            <person name="Smith M."/>
            <person name="Roesemann S."/>
            <person name="Alexander J.E."/>
            <person name="Rich S.A."/>
            <person name="Livny J."/>
            <person name="Vlamakis H."/>
            <person name="Clish C."/>
            <person name="Bullock K."/>
            <person name="Deik A."/>
            <person name="Scott J."/>
            <person name="Pierce K.A."/>
            <person name="Xavier R.J."/>
            <person name="Alm E.J."/>
        </authorList>
    </citation>
    <scope>NUCLEOTIDE SEQUENCE [LARGE SCALE GENOMIC DNA]</scope>
    <source>
        <strain evidence="2 3">BIOML-A9</strain>
    </source>
</reference>
<name>A0A7K0GSC8_PARDI</name>